<dbReference type="Gene3D" id="3.30.110.90">
    <property type="entry name" value="Amidohydrolase"/>
    <property type="match status" value="1"/>
</dbReference>
<keyword evidence="5" id="KW-1185">Reference proteome</keyword>
<dbReference type="SUPFAM" id="SSF51338">
    <property type="entry name" value="Composite domain of metallo-dependent hydrolases"/>
    <property type="match status" value="1"/>
</dbReference>
<proteinExistence type="predicted"/>
<dbReference type="Pfam" id="PF01979">
    <property type="entry name" value="Amidohydro_1"/>
    <property type="match status" value="2"/>
</dbReference>
<dbReference type="PANTHER" id="PTHR43135:SF3">
    <property type="entry name" value="ALPHA-D-RIBOSE 1-METHYLPHOSPHONATE 5-TRIPHOSPHATE DIPHOSPHATASE"/>
    <property type="match status" value="1"/>
</dbReference>
<keyword evidence="1" id="KW-0732">Signal</keyword>
<dbReference type="Gene3D" id="2.30.40.10">
    <property type="entry name" value="Urease, subunit C, domain 1"/>
    <property type="match status" value="1"/>
</dbReference>
<reference evidence="3" key="1">
    <citation type="submission" date="2023-07" db="EMBL/GenBank/DDBJ databases">
        <authorList>
            <person name="Haufschild T."/>
            <person name="Kallscheuer N."/>
            <person name="Hammer J."/>
            <person name="Kohn T."/>
            <person name="Kabuu M."/>
            <person name="Jogler M."/>
            <person name="Wohfarth N."/>
            <person name="Heuer A."/>
            <person name="Rohde M."/>
            <person name="van Teeseling M.C.F."/>
            <person name="Jogler C."/>
        </authorList>
    </citation>
    <scope>NUCLEOTIDE SEQUENCE</scope>
    <source>
        <strain evidence="3">Strain 138</strain>
        <strain evidence="4">Strain 318</strain>
    </source>
</reference>
<dbReference type="EMBL" id="CP130612">
    <property type="protein sequence ID" value="WKW10913.1"/>
    <property type="molecule type" value="Genomic_DNA"/>
</dbReference>
<dbReference type="InterPro" id="IPR006680">
    <property type="entry name" value="Amidohydro-rel"/>
</dbReference>
<name>A0AA49JS10_9BACT</name>
<evidence type="ECO:0000259" key="2">
    <source>
        <dbReference type="Pfam" id="PF01979"/>
    </source>
</evidence>
<evidence type="ECO:0000313" key="5">
    <source>
        <dbReference type="Proteomes" id="UP001229955"/>
    </source>
</evidence>
<feature type="domain" description="Amidohydrolase-related" evidence="2">
    <location>
        <begin position="102"/>
        <end position="246"/>
    </location>
</feature>
<protein>
    <submittedName>
        <fullName evidence="3">Amidohydrolase family protein</fullName>
    </submittedName>
</protein>
<dbReference type="GO" id="GO:0016810">
    <property type="term" value="F:hydrolase activity, acting on carbon-nitrogen (but not peptide) bonds"/>
    <property type="evidence" value="ECO:0007669"/>
    <property type="project" value="InterPro"/>
</dbReference>
<evidence type="ECO:0000256" key="1">
    <source>
        <dbReference type="SAM" id="SignalP"/>
    </source>
</evidence>
<feature type="chain" id="PRO_5041311749" evidence="1">
    <location>
        <begin position="22"/>
        <end position="510"/>
    </location>
</feature>
<gene>
    <name evidence="3" type="ORF">Strain138_000146</name>
    <name evidence="4" type="ORF">Strain318_000146</name>
</gene>
<accession>A0AA49JS10</accession>
<dbReference type="RefSeq" id="WP_367886623.1">
    <property type="nucleotide sequence ID" value="NZ_CP130612.1"/>
</dbReference>
<dbReference type="Gene3D" id="1.20.58.520">
    <property type="entry name" value="Amidohydrolase"/>
    <property type="match status" value="1"/>
</dbReference>
<organism evidence="3">
    <name type="scientific">Pseudogemmatithrix spongiicola</name>
    <dbReference type="NCBI Taxonomy" id="3062599"/>
    <lineage>
        <taxon>Bacteria</taxon>
        <taxon>Pseudomonadati</taxon>
        <taxon>Gemmatimonadota</taxon>
        <taxon>Gemmatimonadia</taxon>
        <taxon>Gemmatimonadales</taxon>
        <taxon>Gemmatimonadaceae</taxon>
        <taxon>Pseudogemmatithrix</taxon>
    </lineage>
</organism>
<feature type="domain" description="Amidohydrolase-related" evidence="2">
    <location>
        <begin position="400"/>
        <end position="464"/>
    </location>
</feature>
<sequence>MRPTRPLRVLLALGLAAGTLAPALLEAQAGSAPARHNVRSRSLAIRNATIVDGNGTPARGPADILIVNDTIAQIVWLDPVALRAGRARRPQAESEIDATGKFVLPGLINAHAHLQHERAAYPQPYEYTLKLWLASGITSFREVGTDSNPGLLAVRAAERAGTIVSPRAFAYLRFGGARTPEQARERVRGLKTLGADGIKITGLDRDILMAMLDEAKKQGLRVAHHVGVEETNVWDDIAGGTTTIEHWYGIPDAAIRSKRQNFPSDYNYNDETDRFRWAGRLWREADPALLDTVLMSMVKANVGWVPTLDIYEASRDLQRAQTQPWFRDYLHPALEEYFKPDPANHGSYFIGWSSTDETFWKENYQIWFRALRRFEELGGTIGCGDDAGFIYQLYGFGLIREMELHQEAGFHPLKVIQHCTGNAARLLGEENRLGRVRAGFKADLIVVDGNPLEDFKVLYPGGTTRIVNGESQPTLGVEWTIKGGMPYHGPTLMREVKAIVDEARARRGAR</sequence>
<dbReference type="Proteomes" id="UP001229955">
    <property type="component" value="Chromosome"/>
</dbReference>
<dbReference type="Gene3D" id="3.40.50.10910">
    <property type="entry name" value="Amidohydrolase"/>
    <property type="match status" value="1"/>
</dbReference>
<evidence type="ECO:0000313" key="3">
    <source>
        <dbReference type="EMBL" id="WKW10913.1"/>
    </source>
</evidence>
<dbReference type="KEGG" id="pspc:Strain318_000146"/>
<dbReference type="SUPFAM" id="SSF51556">
    <property type="entry name" value="Metallo-dependent hydrolases"/>
    <property type="match status" value="1"/>
</dbReference>
<dbReference type="InterPro" id="IPR051781">
    <property type="entry name" value="Metallo-dep_Hydrolase"/>
</dbReference>
<dbReference type="InterPro" id="IPR011059">
    <property type="entry name" value="Metal-dep_hydrolase_composite"/>
</dbReference>
<evidence type="ECO:0000313" key="4">
    <source>
        <dbReference type="EMBL" id="WKW13822.1"/>
    </source>
</evidence>
<accession>A0AA49JXE5</accession>
<feature type="signal peptide" evidence="1">
    <location>
        <begin position="1"/>
        <end position="21"/>
    </location>
</feature>
<dbReference type="EMBL" id="CP130613">
    <property type="protein sequence ID" value="WKW13822.1"/>
    <property type="molecule type" value="Genomic_DNA"/>
</dbReference>
<dbReference type="PANTHER" id="PTHR43135">
    <property type="entry name" value="ALPHA-D-RIBOSE 1-METHYLPHOSPHONATE 5-TRIPHOSPHATE DIPHOSPHATASE"/>
    <property type="match status" value="1"/>
</dbReference>
<dbReference type="InterPro" id="IPR032466">
    <property type="entry name" value="Metal_Hydrolase"/>
</dbReference>
<dbReference type="AlphaFoldDB" id="A0AA49JS10"/>